<comment type="function">
    <text evidence="8">Transfers a GMP moiety from GTP to Mo-molybdopterin (Mo-MPT) cofactor (Moco or molybdenum cofactor) to form Mo-molybdopterin guanine dinucleotide (Mo-MGD) cofactor.</text>
</comment>
<dbReference type="PANTHER" id="PTHR19136:SF81">
    <property type="entry name" value="MOLYBDENUM COFACTOR GUANYLYLTRANSFERASE"/>
    <property type="match status" value="1"/>
</dbReference>
<dbReference type="PANTHER" id="PTHR19136">
    <property type="entry name" value="MOLYBDENUM COFACTOR GUANYLYLTRANSFERASE"/>
    <property type="match status" value="1"/>
</dbReference>
<keyword evidence="1 8" id="KW-0963">Cytoplasm</keyword>
<reference evidence="11 12" key="1">
    <citation type="submission" date="2015-02" db="EMBL/GenBank/DDBJ databases">
        <title>Genome Sequence of Jannaschia aquimarina DSM28248, a member of the Roseobacter clade.</title>
        <authorList>
            <person name="Voget S."/>
            <person name="Daniel R."/>
        </authorList>
    </citation>
    <scope>NUCLEOTIDE SEQUENCE [LARGE SCALE GENOMIC DNA]</scope>
    <source>
        <strain evidence="11 12">GSW-M26</strain>
    </source>
</reference>
<dbReference type="GO" id="GO:0046872">
    <property type="term" value="F:metal ion binding"/>
    <property type="evidence" value="ECO:0007669"/>
    <property type="project" value="UniProtKB-KW"/>
</dbReference>
<evidence type="ECO:0000256" key="8">
    <source>
        <dbReference type="HAMAP-Rule" id="MF_00316"/>
    </source>
</evidence>
<dbReference type="GO" id="GO:0061603">
    <property type="term" value="F:molybdenum cofactor guanylyltransferase activity"/>
    <property type="evidence" value="ECO:0007669"/>
    <property type="project" value="UniProtKB-EC"/>
</dbReference>
<dbReference type="EC" id="2.7.7.77" evidence="8"/>
<evidence type="ECO:0000256" key="5">
    <source>
        <dbReference type="ARBA" id="ARBA00022842"/>
    </source>
</evidence>
<dbReference type="NCBIfam" id="TIGR02665">
    <property type="entry name" value="molyb_mobA"/>
    <property type="match status" value="1"/>
</dbReference>
<gene>
    <name evidence="8 11" type="primary">mobA</name>
    <name evidence="11" type="ORF">jaqu_27520</name>
</gene>
<accession>A0A0D1ECQ6</accession>
<sequence>MRRRQNDQREWPSVPAARRACRTGAGLSSRSDIPAVVLAGGLARRMGGGDKGRLMLAGKPILTHVLDRLSPQVGRVAINANGDSARWDEFGLPVLPDTVPDYPGPLAGVLAGLDWAADQGAEAIVSAAADTPFLPSDLVPGLLSARGPSGLVLARAGRPQPTFGLWPVALREDLRSALASGTRKILHWTDAHGATYADFPEDAFFNVNTPEDLQAAEVRA</sequence>
<evidence type="ECO:0000313" key="12">
    <source>
        <dbReference type="Proteomes" id="UP000032232"/>
    </source>
</evidence>
<keyword evidence="2 8" id="KW-0808">Transferase</keyword>
<feature type="compositionally biased region" description="Basic and acidic residues" evidence="9">
    <location>
        <begin position="1"/>
        <end position="10"/>
    </location>
</feature>
<feature type="binding site" evidence="8">
    <location>
        <position position="97"/>
    </location>
    <ligand>
        <name>GTP</name>
        <dbReference type="ChEBI" id="CHEBI:37565"/>
    </ligand>
</feature>
<dbReference type="InterPro" id="IPR013482">
    <property type="entry name" value="Molybde_CF_guanTrfase"/>
</dbReference>
<evidence type="ECO:0000256" key="6">
    <source>
        <dbReference type="ARBA" id="ARBA00023134"/>
    </source>
</evidence>
<dbReference type="Pfam" id="PF12804">
    <property type="entry name" value="NTP_transf_3"/>
    <property type="match status" value="1"/>
</dbReference>
<dbReference type="Proteomes" id="UP000032232">
    <property type="component" value="Unassembled WGS sequence"/>
</dbReference>
<feature type="binding site" evidence="8">
    <location>
        <position position="51"/>
    </location>
    <ligand>
        <name>GTP</name>
        <dbReference type="ChEBI" id="CHEBI:37565"/>
    </ligand>
</feature>
<dbReference type="STRING" id="935700.jaqu_27520"/>
<evidence type="ECO:0000256" key="7">
    <source>
        <dbReference type="ARBA" id="ARBA00023150"/>
    </source>
</evidence>
<comment type="caution">
    <text evidence="11">The sequence shown here is derived from an EMBL/GenBank/DDBJ whole genome shotgun (WGS) entry which is preliminary data.</text>
</comment>
<keyword evidence="4 8" id="KW-0547">Nucleotide-binding</keyword>
<feature type="binding site" evidence="8">
    <location>
        <position position="130"/>
    </location>
    <ligand>
        <name>Mg(2+)</name>
        <dbReference type="ChEBI" id="CHEBI:18420"/>
    </ligand>
</feature>
<proteinExistence type="inferred from homology"/>
<dbReference type="CDD" id="cd02503">
    <property type="entry name" value="MobA"/>
    <property type="match status" value="1"/>
</dbReference>
<evidence type="ECO:0000256" key="1">
    <source>
        <dbReference type="ARBA" id="ARBA00022490"/>
    </source>
</evidence>
<keyword evidence="7 8" id="KW-0501">Molybdenum cofactor biosynthesis</keyword>
<keyword evidence="6 8" id="KW-0342">GTP-binding</keyword>
<dbReference type="InterPro" id="IPR029044">
    <property type="entry name" value="Nucleotide-diphossugar_trans"/>
</dbReference>
<feature type="binding site" evidence="8">
    <location>
        <position position="79"/>
    </location>
    <ligand>
        <name>GTP</name>
        <dbReference type="ChEBI" id="CHEBI:37565"/>
    </ligand>
</feature>
<dbReference type="InterPro" id="IPR025877">
    <property type="entry name" value="MobA-like_NTP_Trfase"/>
</dbReference>
<evidence type="ECO:0000259" key="10">
    <source>
        <dbReference type="Pfam" id="PF12804"/>
    </source>
</evidence>
<evidence type="ECO:0000313" key="11">
    <source>
        <dbReference type="EMBL" id="KIT15504.1"/>
    </source>
</evidence>
<keyword evidence="12" id="KW-1185">Reference proteome</keyword>
<dbReference type="Gene3D" id="3.90.550.10">
    <property type="entry name" value="Spore Coat Polysaccharide Biosynthesis Protein SpsA, Chain A"/>
    <property type="match status" value="1"/>
</dbReference>
<dbReference type="GO" id="GO:1902758">
    <property type="term" value="P:bis(molybdopterin guanine dinucleotide)molybdenum biosynthetic process"/>
    <property type="evidence" value="ECO:0007669"/>
    <property type="project" value="TreeGrafter"/>
</dbReference>
<evidence type="ECO:0000256" key="2">
    <source>
        <dbReference type="ARBA" id="ARBA00022679"/>
    </source>
</evidence>
<dbReference type="PATRIC" id="fig|935700.4.peg.2850"/>
<comment type="catalytic activity">
    <reaction evidence="8">
        <text>Mo-molybdopterin + GTP + H(+) = Mo-molybdopterin guanine dinucleotide + diphosphate</text>
        <dbReference type="Rhea" id="RHEA:34243"/>
        <dbReference type="ChEBI" id="CHEBI:15378"/>
        <dbReference type="ChEBI" id="CHEBI:33019"/>
        <dbReference type="ChEBI" id="CHEBI:37565"/>
        <dbReference type="ChEBI" id="CHEBI:71302"/>
        <dbReference type="ChEBI" id="CHEBI:71310"/>
        <dbReference type="EC" id="2.7.7.77"/>
    </reaction>
</comment>
<keyword evidence="3 8" id="KW-0479">Metal-binding</keyword>
<dbReference type="GO" id="GO:0005737">
    <property type="term" value="C:cytoplasm"/>
    <property type="evidence" value="ECO:0007669"/>
    <property type="project" value="UniProtKB-SubCell"/>
</dbReference>
<comment type="subunit">
    <text evidence="8">Monomer.</text>
</comment>
<evidence type="ECO:0000256" key="4">
    <source>
        <dbReference type="ARBA" id="ARBA00022741"/>
    </source>
</evidence>
<feature type="binding site" evidence="8">
    <location>
        <position position="130"/>
    </location>
    <ligand>
        <name>GTP</name>
        <dbReference type="ChEBI" id="CHEBI:37565"/>
    </ligand>
</feature>
<organism evidence="11 12">
    <name type="scientific">Jannaschia aquimarina</name>
    <dbReference type="NCBI Taxonomy" id="935700"/>
    <lineage>
        <taxon>Bacteria</taxon>
        <taxon>Pseudomonadati</taxon>
        <taxon>Pseudomonadota</taxon>
        <taxon>Alphaproteobacteria</taxon>
        <taxon>Rhodobacterales</taxon>
        <taxon>Roseobacteraceae</taxon>
        <taxon>Jannaschia</taxon>
    </lineage>
</organism>
<feature type="region of interest" description="Disordered" evidence="9">
    <location>
        <begin position="1"/>
        <end position="25"/>
    </location>
</feature>
<feature type="domain" description="MobA-like NTP transferase" evidence="10">
    <location>
        <begin position="35"/>
        <end position="188"/>
    </location>
</feature>
<keyword evidence="5 8" id="KW-0460">Magnesium</keyword>
<dbReference type="SUPFAM" id="SSF53448">
    <property type="entry name" value="Nucleotide-diphospho-sugar transferases"/>
    <property type="match status" value="1"/>
</dbReference>
<keyword evidence="11" id="KW-0548">Nucleotidyltransferase</keyword>
<comment type="similarity">
    <text evidence="8">Belongs to the MobA family.</text>
</comment>
<protein>
    <recommendedName>
        <fullName evidence="8">Molybdenum cofactor guanylyltransferase</fullName>
        <shortName evidence="8">MoCo guanylyltransferase</shortName>
        <ecNumber evidence="8">2.7.7.77</ecNumber>
    </recommendedName>
    <alternativeName>
        <fullName evidence="8">GTP:molybdopterin guanylyltransferase</fullName>
    </alternativeName>
    <alternativeName>
        <fullName evidence="8">Mo-MPT guanylyltransferase</fullName>
    </alternativeName>
    <alternativeName>
        <fullName evidence="8">Molybdopterin guanylyltransferase</fullName>
    </alternativeName>
    <alternativeName>
        <fullName evidence="8">Molybdopterin-guanine dinucleotide synthase</fullName>
        <shortName evidence="8">MGD synthase</shortName>
    </alternativeName>
</protein>
<dbReference type="EMBL" id="JYFE01000049">
    <property type="protein sequence ID" value="KIT15504.1"/>
    <property type="molecule type" value="Genomic_DNA"/>
</dbReference>
<dbReference type="OrthoDB" id="9788394at2"/>
<dbReference type="AlphaFoldDB" id="A0A0D1ECQ6"/>
<comment type="subcellular location">
    <subcellularLocation>
        <location evidence="8">Cytoplasm</location>
    </subcellularLocation>
</comment>
<evidence type="ECO:0000256" key="3">
    <source>
        <dbReference type="ARBA" id="ARBA00022723"/>
    </source>
</evidence>
<evidence type="ECO:0000256" key="9">
    <source>
        <dbReference type="SAM" id="MobiDB-lite"/>
    </source>
</evidence>
<dbReference type="HAMAP" id="MF_00316">
    <property type="entry name" value="MobA"/>
    <property type="match status" value="1"/>
</dbReference>
<dbReference type="GO" id="GO:0005525">
    <property type="term" value="F:GTP binding"/>
    <property type="evidence" value="ECO:0007669"/>
    <property type="project" value="UniProtKB-UniRule"/>
</dbReference>
<comment type="domain">
    <text evidence="8">The N-terminal domain determines nucleotide recognition and specific binding, while the C-terminal domain determines the specific binding to the target protein.</text>
</comment>
<name>A0A0D1ECQ6_9RHOB</name>
<feature type="binding site" evidence="8">
    <location>
        <begin position="38"/>
        <end position="40"/>
    </location>
    <ligand>
        <name>GTP</name>
        <dbReference type="ChEBI" id="CHEBI:37565"/>
    </ligand>
</feature>
<comment type="cofactor">
    <cofactor evidence="8">
        <name>Mg(2+)</name>
        <dbReference type="ChEBI" id="CHEBI:18420"/>
    </cofactor>
</comment>